<sequence length="162" mass="17838">MFQARHRLRLAVRHGHRQRVHRTRTGPSDSGQHSPFQRGMDAHRRIRGKQESSRGVRELQHGGKLADGLVEHRDQSGCLGADFRRGSDGQPRAPVGAVPSDGAADRAAPPDPGMGEEILPHPWEGRDDPARRSGEARDHGRAAFLLAPHAGFRGQQLEGHHH</sequence>
<dbReference type="AlphaFoldDB" id="A0A645IFQ9"/>
<feature type="compositionally biased region" description="Basic and acidic residues" evidence="1">
    <location>
        <begin position="123"/>
        <end position="141"/>
    </location>
</feature>
<protein>
    <submittedName>
        <fullName evidence="2">Uncharacterized protein</fullName>
    </submittedName>
</protein>
<accession>A0A645IFQ9</accession>
<proteinExistence type="predicted"/>
<evidence type="ECO:0000256" key="1">
    <source>
        <dbReference type="SAM" id="MobiDB-lite"/>
    </source>
</evidence>
<dbReference type="EMBL" id="VSSQ01114000">
    <property type="protein sequence ID" value="MPN50125.1"/>
    <property type="molecule type" value="Genomic_DNA"/>
</dbReference>
<feature type="compositionally biased region" description="Basic residues" evidence="1">
    <location>
        <begin position="13"/>
        <end position="24"/>
    </location>
</feature>
<name>A0A645IFQ9_9ZZZZ</name>
<evidence type="ECO:0000313" key="2">
    <source>
        <dbReference type="EMBL" id="MPN50125.1"/>
    </source>
</evidence>
<reference evidence="2" key="1">
    <citation type="submission" date="2019-08" db="EMBL/GenBank/DDBJ databases">
        <authorList>
            <person name="Kucharzyk K."/>
            <person name="Murdoch R.W."/>
            <person name="Higgins S."/>
            <person name="Loffler F."/>
        </authorList>
    </citation>
    <scope>NUCLEOTIDE SEQUENCE</scope>
</reference>
<organism evidence="2">
    <name type="scientific">bioreactor metagenome</name>
    <dbReference type="NCBI Taxonomy" id="1076179"/>
    <lineage>
        <taxon>unclassified sequences</taxon>
        <taxon>metagenomes</taxon>
        <taxon>ecological metagenomes</taxon>
    </lineage>
</organism>
<feature type="compositionally biased region" description="Basic and acidic residues" evidence="1">
    <location>
        <begin position="40"/>
        <end position="61"/>
    </location>
</feature>
<comment type="caution">
    <text evidence="2">The sequence shown here is derived from an EMBL/GenBank/DDBJ whole genome shotgun (WGS) entry which is preliminary data.</text>
</comment>
<feature type="compositionally biased region" description="Polar residues" evidence="1">
    <location>
        <begin position="25"/>
        <end position="35"/>
    </location>
</feature>
<feature type="region of interest" description="Disordered" evidence="1">
    <location>
        <begin position="13"/>
        <end position="162"/>
    </location>
</feature>
<gene>
    <name evidence="2" type="ORF">SDC9_197751</name>
</gene>